<feature type="compositionally biased region" description="Polar residues" evidence="2">
    <location>
        <begin position="58"/>
        <end position="87"/>
    </location>
</feature>
<feature type="region of interest" description="Disordered" evidence="2">
    <location>
        <begin position="35"/>
        <end position="111"/>
    </location>
</feature>
<name>D2VCU8_NAEGR</name>
<keyword evidence="1" id="KW-0175">Coiled coil</keyword>
<evidence type="ECO:0000256" key="2">
    <source>
        <dbReference type="SAM" id="MobiDB-lite"/>
    </source>
</evidence>
<evidence type="ECO:0000256" key="1">
    <source>
        <dbReference type="SAM" id="Coils"/>
    </source>
</evidence>
<keyword evidence="4" id="KW-1185">Reference proteome</keyword>
<accession>D2VCU8</accession>
<dbReference type="VEuPathDB" id="AmoebaDB:NAEGRDRAFT_66698"/>
<evidence type="ECO:0000313" key="3">
    <source>
        <dbReference type="EMBL" id="EFC45483.1"/>
    </source>
</evidence>
<protein>
    <submittedName>
        <fullName evidence="3">Predicted protein</fullName>
    </submittedName>
</protein>
<proteinExistence type="predicted"/>
<dbReference type="GeneID" id="8857485"/>
<feature type="compositionally biased region" description="Low complexity" evidence="2">
    <location>
        <begin position="88"/>
        <end position="111"/>
    </location>
</feature>
<organism evidence="4">
    <name type="scientific">Naegleria gruberi</name>
    <name type="common">Amoeba</name>
    <dbReference type="NCBI Taxonomy" id="5762"/>
    <lineage>
        <taxon>Eukaryota</taxon>
        <taxon>Discoba</taxon>
        <taxon>Heterolobosea</taxon>
        <taxon>Tetramitia</taxon>
        <taxon>Eutetramitia</taxon>
        <taxon>Vahlkampfiidae</taxon>
        <taxon>Naegleria</taxon>
    </lineage>
</organism>
<feature type="coiled-coil region" evidence="1">
    <location>
        <begin position="149"/>
        <end position="205"/>
    </location>
</feature>
<dbReference type="EMBL" id="GG738863">
    <property type="protein sequence ID" value="EFC45483.1"/>
    <property type="molecule type" value="Genomic_DNA"/>
</dbReference>
<dbReference type="AlphaFoldDB" id="D2VCU8"/>
<dbReference type="RefSeq" id="XP_002678227.1">
    <property type="nucleotide sequence ID" value="XM_002678181.1"/>
</dbReference>
<dbReference type="InParanoid" id="D2VCU8"/>
<sequence length="345" mass="38691">MSLTPTRTITLTKAKRKSLLKRGRHDVLDFVTQLKRKSKQSRLKQQQQTQQHDHPPSYHSSGCQHTTQQTPINYSANNNDQVPNQAESIHNSSSSSSSSNIGSSSGLGNSSNNSGAISLHNSTGGMGNIITNNGIVSNYGLEQQKRFFEEKLIQQQNEFQEKLVQQEIEFQKALNEQCNHLKRKVEELETLESTAKKKCTELENRIAIQKKKVKERIANIWPDEDDADDDDPKSFILRGISHTLTDQQVTDFKVCSQFGVAIERLMAIAKITAINESDFSDLEKALLILTNVETPRTAKKRKKRFQNLKNRYSHLFQEEGARCNIVLGCDNGGSSSSSGNVGTQE</sequence>
<dbReference type="KEGG" id="ngr:NAEGRDRAFT_66698"/>
<reference evidence="3 4" key="1">
    <citation type="journal article" date="2010" name="Cell">
        <title>The genome of Naegleria gruberi illuminates early eukaryotic versatility.</title>
        <authorList>
            <person name="Fritz-Laylin L.K."/>
            <person name="Prochnik S.E."/>
            <person name="Ginger M.L."/>
            <person name="Dacks J.B."/>
            <person name="Carpenter M.L."/>
            <person name="Field M.C."/>
            <person name="Kuo A."/>
            <person name="Paredez A."/>
            <person name="Chapman J."/>
            <person name="Pham J."/>
            <person name="Shu S."/>
            <person name="Neupane R."/>
            <person name="Cipriano M."/>
            <person name="Mancuso J."/>
            <person name="Tu H."/>
            <person name="Salamov A."/>
            <person name="Lindquist E."/>
            <person name="Shapiro H."/>
            <person name="Lucas S."/>
            <person name="Grigoriev I.V."/>
            <person name="Cande W.Z."/>
            <person name="Fulton C."/>
            <person name="Rokhsar D.S."/>
            <person name="Dawson S.C."/>
        </authorList>
    </citation>
    <scope>NUCLEOTIDE SEQUENCE [LARGE SCALE GENOMIC DNA]</scope>
    <source>
        <strain evidence="3 4">NEG-M</strain>
    </source>
</reference>
<dbReference type="Proteomes" id="UP000006671">
    <property type="component" value="Unassembled WGS sequence"/>
</dbReference>
<gene>
    <name evidence="3" type="ORF">NAEGRDRAFT_66698</name>
</gene>
<evidence type="ECO:0000313" key="4">
    <source>
        <dbReference type="Proteomes" id="UP000006671"/>
    </source>
</evidence>